<feature type="compositionally biased region" description="Pro residues" evidence="1">
    <location>
        <begin position="93"/>
        <end position="115"/>
    </location>
</feature>
<reference evidence="2" key="1">
    <citation type="journal article" date="2014" name="Int. J. Syst. Evol. Microbiol.">
        <title>Complete genome sequence of Corynebacterium casei LMG S-19264T (=DSM 44701T), isolated from a smear-ripened cheese.</title>
        <authorList>
            <consortium name="US DOE Joint Genome Institute (JGI-PGF)"/>
            <person name="Walter F."/>
            <person name="Albersmeier A."/>
            <person name="Kalinowski J."/>
            <person name="Ruckert C."/>
        </authorList>
    </citation>
    <scope>NUCLEOTIDE SEQUENCE</scope>
    <source>
        <strain evidence="2">JCM 4477</strain>
    </source>
</reference>
<dbReference type="RefSeq" id="WP_190202453.1">
    <property type="nucleotide sequence ID" value="NZ_BNBI01000001.1"/>
</dbReference>
<feature type="region of interest" description="Disordered" evidence="1">
    <location>
        <begin position="219"/>
        <end position="249"/>
    </location>
</feature>
<evidence type="ECO:0000256" key="1">
    <source>
        <dbReference type="SAM" id="MobiDB-lite"/>
    </source>
</evidence>
<feature type="compositionally biased region" description="Pro residues" evidence="1">
    <location>
        <begin position="181"/>
        <end position="201"/>
    </location>
</feature>
<dbReference type="PANTHER" id="PTHR48148">
    <property type="entry name" value="KERATINOCYTE PROLINE-RICH PROTEIN"/>
    <property type="match status" value="1"/>
</dbReference>
<dbReference type="AlphaFoldDB" id="A0A919DWD9"/>
<dbReference type="Proteomes" id="UP000630718">
    <property type="component" value="Unassembled WGS sequence"/>
</dbReference>
<organism evidence="2 3">
    <name type="scientific">Streptomyces fumanus</name>
    <dbReference type="NCBI Taxonomy" id="67302"/>
    <lineage>
        <taxon>Bacteria</taxon>
        <taxon>Bacillati</taxon>
        <taxon>Actinomycetota</taxon>
        <taxon>Actinomycetes</taxon>
        <taxon>Kitasatosporales</taxon>
        <taxon>Streptomycetaceae</taxon>
        <taxon>Streptomyces</taxon>
    </lineage>
</organism>
<proteinExistence type="predicted"/>
<gene>
    <name evidence="2" type="ORF">GCM10018772_05710</name>
</gene>
<feature type="region of interest" description="Disordered" evidence="1">
    <location>
        <begin position="57"/>
        <end position="204"/>
    </location>
</feature>
<comment type="caution">
    <text evidence="2">The sequence shown here is derived from an EMBL/GenBank/DDBJ whole genome shotgun (WGS) entry which is preliminary data.</text>
</comment>
<evidence type="ECO:0000313" key="3">
    <source>
        <dbReference type="Proteomes" id="UP000630718"/>
    </source>
</evidence>
<feature type="compositionally biased region" description="Acidic residues" evidence="1">
    <location>
        <begin position="154"/>
        <end position="164"/>
    </location>
</feature>
<protein>
    <submittedName>
        <fullName evidence="2">Uncharacterized protein</fullName>
    </submittedName>
</protein>
<dbReference type="PANTHER" id="PTHR48148:SF3">
    <property type="entry name" value="KERATINOCYTE PROLINE-RICH PROTEIN"/>
    <property type="match status" value="1"/>
</dbReference>
<keyword evidence="3" id="KW-1185">Reference proteome</keyword>
<feature type="compositionally biased region" description="Low complexity" evidence="1">
    <location>
        <begin position="239"/>
        <end position="249"/>
    </location>
</feature>
<name>A0A919DWD9_9ACTN</name>
<dbReference type="EMBL" id="BNBI01000001">
    <property type="protein sequence ID" value="GHE85340.1"/>
    <property type="molecule type" value="Genomic_DNA"/>
</dbReference>
<evidence type="ECO:0000313" key="2">
    <source>
        <dbReference type="EMBL" id="GHE85340.1"/>
    </source>
</evidence>
<reference evidence="2" key="2">
    <citation type="submission" date="2020-09" db="EMBL/GenBank/DDBJ databases">
        <authorList>
            <person name="Sun Q."/>
            <person name="Ohkuma M."/>
        </authorList>
    </citation>
    <scope>NUCLEOTIDE SEQUENCE</scope>
    <source>
        <strain evidence="2">JCM 4477</strain>
    </source>
</reference>
<feature type="compositionally biased region" description="Acidic residues" evidence="1">
    <location>
        <begin position="76"/>
        <end position="86"/>
    </location>
</feature>
<sequence>MARFEVYISDDGLAEIDGEPLVPVPGQSVHEVVLDHLHRYAVERGAAVEATVTERPDKGHFVLEVAPDGSSRLLEPEPEPEPEPELDSQPAYEPQPEPAYEPEPEPKPAPAPAPAYEPVYEPVFDITPEPESAYEPKYEPAFEPVYEPVFDNTPEPEPEPEPAYEPEPAPVPSDEPEPEPEPAQAPAPTPDPAPEPTPRPTPVSGSIIAAAVARAAAAAQATTSTPAPAPAPAAPAPAPAQASAPTPTPALPAELAARIRHMTALAQAGRLDEAYGLASELRRRLTEEVGADDPHAVEALAVEAYIAHLRGDHREAVVLALAVARIRCGTGDRRAPEDVARAVAAWQRLDDERAIAVHGHELLHMWERLSHRAPLSPPHAALAKRIRRRVRELEVFV</sequence>
<feature type="compositionally biased region" description="Pro residues" evidence="1">
    <location>
        <begin position="227"/>
        <end position="238"/>
    </location>
</feature>
<accession>A0A919DWD9</accession>